<organism evidence="2">
    <name type="scientific">Anguilla anguilla</name>
    <name type="common">European freshwater eel</name>
    <name type="synonym">Muraena anguilla</name>
    <dbReference type="NCBI Taxonomy" id="7936"/>
    <lineage>
        <taxon>Eukaryota</taxon>
        <taxon>Metazoa</taxon>
        <taxon>Chordata</taxon>
        <taxon>Craniata</taxon>
        <taxon>Vertebrata</taxon>
        <taxon>Euteleostomi</taxon>
        <taxon>Actinopterygii</taxon>
        <taxon>Neopterygii</taxon>
        <taxon>Teleostei</taxon>
        <taxon>Anguilliformes</taxon>
        <taxon>Anguillidae</taxon>
        <taxon>Anguilla</taxon>
    </lineage>
</organism>
<accession>A0A0E9R120</accession>
<feature type="chain" id="PRO_5002431675" evidence="1">
    <location>
        <begin position="22"/>
        <end position="42"/>
    </location>
</feature>
<sequence length="42" mass="4467">MCFTCCLCVHLSCVFAEFASAANVSITFDVRHCIPATSPITG</sequence>
<proteinExistence type="predicted"/>
<dbReference type="EMBL" id="GBXM01085788">
    <property type="protein sequence ID" value="JAH22789.1"/>
    <property type="molecule type" value="Transcribed_RNA"/>
</dbReference>
<protein>
    <submittedName>
        <fullName evidence="2">Uncharacterized protein</fullName>
    </submittedName>
</protein>
<dbReference type="AlphaFoldDB" id="A0A0E9R120"/>
<evidence type="ECO:0000256" key="1">
    <source>
        <dbReference type="SAM" id="SignalP"/>
    </source>
</evidence>
<reference evidence="2" key="2">
    <citation type="journal article" date="2015" name="Fish Shellfish Immunol.">
        <title>Early steps in the European eel (Anguilla anguilla)-Vibrio vulnificus interaction in the gills: Role of the RtxA13 toxin.</title>
        <authorList>
            <person name="Callol A."/>
            <person name="Pajuelo D."/>
            <person name="Ebbesson L."/>
            <person name="Teles M."/>
            <person name="MacKenzie S."/>
            <person name="Amaro C."/>
        </authorList>
    </citation>
    <scope>NUCLEOTIDE SEQUENCE</scope>
</reference>
<name>A0A0E9R120_ANGAN</name>
<keyword evidence="1" id="KW-0732">Signal</keyword>
<evidence type="ECO:0000313" key="2">
    <source>
        <dbReference type="EMBL" id="JAH22789.1"/>
    </source>
</evidence>
<feature type="signal peptide" evidence="1">
    <location>
        <begin position="1"/>
        <end position="21"/>
    </location>
</feature>
<reference evidence="2" key="1">
    <citation type="submission" date="2014-11" db="EMBL/GenBank/DDBJ databases">
        <authorList>
            <person name="Amaro Gonzalez C."/>
        </authorList>
    </citation>
    <scope>NUCLEOTIDE SEQUENCE</scope>
</reference>